<dbReference type="PANTHER" id="PTHR36173:SF1">
    <property type="entry name" value="RIBONUCLEASE VAPC22"/>
    <property type="match status" value="1"/>
</dbReference>
<dbReference type="Proteomes" id="UP000239001">
    <property type="component" value="Unassembled WGS sequence"/>
</dbReference>
<name>A0A2T1LXV0_9CHRO</name>
<keyword evidence="3" id="KW-1185">Reference proteome</keyword>
<evidence type="ECO:0000313" key="2">
    <source>
        <dbReference type="EMBL" id="PSF37218.1"/>
    </source>
</evidence>
<proteinExistence type="predicted"/>
<dbReference type="InterPro" id="IPR029060">
    <property type="entry name" value="PIN-like_dom_sf"/>
</dbReference>
<dbReference type="Gene3D" id="3.40.50.1010">
    <property type="entry name" value="5'-nuclease"/>
    <property type="match status" value="1"/>
</dbReference>
<dbReference type="OrthoDB" id="9798990at2"/>
<evidence type="ECO:0000259" key="1">
    <source>
        <dbReference type="Pfam" id="PF01850"/>
    </source>
</evidence>
<dbReference type="RefSeq" id="WP_106456907.1">
    <property type="nucleotide sequence ID" value="NZ_PXOH01000010.1"/>
</dbReference>
<dbReference type="EMBL" id="PXOH01000010">
    <property type="protein sequence ID" value="PSF37218.1"/>
    <property type="molecule type" value="Genomic_DNA"/>
</dbReference>
<organism evidence="2 3">
    <name type="scientific">Aphanothece hegewaldii CCALA 016</name>
    <dbReference type="NCBI Taxonomy" id="2107694"/>
    <lineage>
        <taxon>Bacteria</taxon>
        <taxon>Bacillati</taxon>
        <taxon>Cyanobacteriota</taxon>
        <taxon>Cyanophyceae</taxon>
        <taxon>Oscillatoriophycideae</taxon>
        <taxon>Chroococcales</taxon>
        <taxon>Aphanothecaceae</taxon>
        <taxon>Aphanothece</taxon>
    </lineage>
</organism>
<protein>
    <submittedName>
        <fullName evidence="2">PIN domain nuclease</fullName>
    </submittedName>
</protein>
<feature type="domain" description="PIN" evidence="1">
    <location>
        <begin position="2"/>
        <end position="119"/>
    </location>
</feature>
<accession>A0A2T1LXV0</accession>
<dbReference type="CDD" id="cd09872">
    <property type="entry name" value="PIN_Sll0205-like"/>
    <property type="match status" value="1"/>
</dbReference>
<gene>
    <name evidence="2" type="ORF">C7H19_10885</name>
</gene>
<dbReference type="InterPro" id="IPR041705">
    <property type="entry name" value="PIN_Sll0205"/>
</dbReference>
<dbReference type="InterPro" id="IPR002716">
    <property type="entry name" value="PIN_dom"/>
</dbReference>
<dbReference type="Pfam" id="PF01850">
    <property type="entry name" value="PIN"/>
    <property type="match status" value="1"/>
</dbReference>
<dbReference type="AlphaFoldDB" id="A0A2T1LXV0"/>
<dbReference type="PANTHER" id="PTHR36173">
    <property type="entry name" value="RIBONUCLEASE VAPC16-RELATED"/>
    <property type="match status" value="1"/>
</dbReference>
<reference evidence="2 3" key="2">
    <citation type="submission" date="2018-03" db="EMBL/GenBank/DDBJ databases">
        <authorList>
            <person name="Keele B.F."/>
        </authorList>
    </citation>
    <scope>NUCLEOTIDE SEQUENCE [LARGE SCALE GENOMIC DNA]</scope>
    <source>
        <strain evidence="2 3">CCALA 016</strain>
    </source>
</reference>
<dbReference type="SUPFAM" id="SSF88723">
    <property type="entry name" value="PIN domain-like"/>
    <property type="match status" value="1"/>
</dbReference>
<dbReference type="InterPro" id="IPR052919">
    <property type="entry name" value="TA_system_RNase"/>
</dbReference>
<evidence type="ECO:0000313" key="3">
    <source>
        <dbReference type="Proteomes" id="UP000239001"/>
    </source>
</evidence>
<sequence length="128" mass="14454">MIILDTHAWIWWANESTNLSSNASKIISETDLIGIPAICCWELAMLITKGRIGLSMDVQVWIDLALQRPKVKLLPLTPEIAVLSTRLPGDFHGDPSDRLIVASCLVYKAPLVSKDEKIKNWQYLQVIW</sequence>
<reference evidence="2 3" key="1">
    <citation type="submission" date="2018-03" db="EMBL/GenBank/DDBJ databases">
        <title>The ancient ancestry and fast evolution of plastids.</title>
        <authorList>
            <person name="Moore K.R."/>
            <person name="Magnabosco C."/>
            <person name="Momper L."/>
            <person name="Gold D.A."/>
            <person name="Bosak T."/>
            <person name="Fournier G.P."/>
        </authorList>
    </citation>
    <scope>NUCLEOTIDE SEQUENCE [LARGE SCALE GENOMIC DNA]</scope>
    <source>
        <strain evidence="2 3">CCALA 016</strain>
    </source>
</reference>
<comment type="caution">
    <text evidence="2">The sequence shown here is derived from an EMBL/GenBank/DDBJ whole genome shotgun (WGS) entry which is preliminary data.</text>
</comment>